<dbReference type="RefSeq" id="WP_254473835.1">
    <property type="nucleotide sequence ID" value="NZ_CP113432.1"/>
</dbReference>
<sequence>MSPLLESAIRASATRLSQYIKVHREHPEISFHDHVKQRRREKAVHASSFKLICLDTLAWKCVADYRQNKTTLTAAMKEFGASIDRAVQTGRFAFPIGVPTYLELDSMVDPATREALKKLVDKLSRGLCITSFHDRIGSELQMLRTNMVGRTEGLEDFLCSPVEMMGIPAISLPEFVKAQVDEVTFNKSFFDALYELPFSIQLEVAGNAPGEKWDNSRGITDLNYGKAQHQSEVVNLNTGIFLELKGGIEAWFINEGVEPNHQEITLDALNAMNHWKQEPSSRALPTMRILSSLYGLMRFDPNRRYKNGDPNDFLIAASALPVAHALFTDRKFANLLSDKRIALDKFSDCTVVSGFEEMARYLEEQAS</sequence>
<organism evidence="1 2">
    <name type="scientific">Pseudomonas triclosanedens</name>
    <dbReference type="NCBI Taxonomy" id="2961893"/>
    <lineage>
        <taxon>Bacteria</taxon>
        <taxon>Pseudomonadati</taxon>
        <taxon>Pseudomonadota</taxon>
        <taxon>Gammaproteobacteria</taxon>
        <taxon>Pseudomonadales</taxon>
        <taxon>Pseudomonadaceae</taxon>
        <taxon>Pseudomonas</taxon>
    </lineage>
</organism>
<dbReference type="EMBL" id="CP113432">
    <property type="protein sequence ID" value="WAI47282.1"/>
    <property type="molecule type" value="Genomic_DNA"/>
</dbReference>
<dbReference type="Proteomes" id="UP001163624">
    <property type="component" value="Chromosome"/>
</dbReference>
<accession>A0ABY6ZQV6</accession>
<gene>
    <name evidence="1" type="ORF">OU419_16015</name>
</gene>
<proteinExistence type="predicted"/>
<protein>
    <submittedName>
        <fullName evidence="1">Uncharacterized protein</fullName>
    </submittedName>
</protein>
<evidence type="ECO:0000313" key="1">
    <source>
        <dbReference type="EMBL" id="WAI47282.1"/>
    </source>
</evidence>
<reference evidence="1" key="1">
    <citation type="submission" date="2022-11" db="EMBL/GenBank/DDBJ databases">
        <title>Pseudomonas triclosanedens sp. nov., a triclosan degrader isolated from activated sludge.</title>
        <authorList>
            <person name="Yin Y."/>
            <person name="Lu Z."/>
        </authorList>
    </citation>
    <scope>NUCLEOTIDE SEQUENCE</scope>
    <source>
        <strain evidence="1">ZM23</strain>
    </source>
</reference>
<evidence type="ECO:0000313" key="2">
    <source>
        <dbReference type="Proteomes" id="UP001163624"/>
    </source>
</evidence>
<name>A0ABY6ZQV6_9PSED</name>
<keyword evidence="2" id="KW-1185">Reference proteome</keyword>